<feature type="binding site" evidence="16">
    <location>
        <position position="122"/>
    </location>
    <ligand>
        <name>ATP</name>
        <dbReference type="ChEBI" id="CHEBI:30616"/>
    </ligand>
</feature>
<evidence type="ECO:0000256" key="9">
    <source>
        <dbReference type="ARBA" id="ARBA00022741"/>
    </source>
</evidence>
<evidence type="ECO:0000256" key="3">
    <source>
        <dbReference type="ARBA" id="ARBA00004496"/>
    </source>
</evidence>
<evidence type="ECO:0000256" key="13">
    <source>
        <dbReference type="ARBA" id="ARBA00022993"/>
    </source>
</evidence>
<keyword evidence="10 16" id="KW-0418">Kinase</keyword>
<dbReference type="PANTHER" id="PTHR34265">
    <property type="entry name" value="TYPE III PANTOTHENATE KINASE"/>
    <property type="match status" value="1"/>
</dbReference>
<keyword evidence="7 16" id="KW-0963">Cytoplasm</keyword>
<accession>A0ABW4AXP0</accession>
<comment type="catalytic activity">
    <reaction evidence="1 16">
        <text>(R)-pantothenate + ATP = (R)-4'-phosphopantothenate + ADP + H(+)</text>
        <dbReference type="Rhea" id="RHEA:16373"/>
        <dbReference type="ChEBI" id="CHEBI:10986"/>
        <dbReference type="ChEBI" id="CHEBI:15378"/>
        <dbReference type="ChEBI" id="CHEBI:29032"/>
        <dbReference type="ChEBI" id="CHEBI:30616"/>
        <dbReference type="ChEBI" id="CHEBI:456216"/>
        <dbReference type="EC" id="2.7.1.33"/>
    </reaction>
</comment>
<comment type="caution">
    <text evidence="17">The sequence shown here is derived from an EMBL/GenBank/DDBJ whole genome shotgun (WGS) entry which is preliminary data.</text>
</comment>
<dbReference type="CDD" id="cd24015">
    <property type="entry name" value="ASKHA_NBD_PanK-III"/>
    <property type="match status" value="1"/>
</dbReference>
<feature type="binding site" evidence="16">
    <location>
        <begin position="11"/>
        <end position="18"/>
    </location>
    <ligand>
        <name>ATP</name>
        <dbReference type="ChEBI" id="CHEBI:30616"/>
    </ligand>
</feature>
<organism evidence="17 18">
    <name type="scientific">Rhodanobacter aciditrophus</name>
    <dbReference type="NCBI Taxonomy" id="1623218"/>
    <lineage>
        <taxon>Bacteria</taxon>
        <taxon>Pseudomonadati</taxon>
        <taxon>Pseudomonadota</taxon>
        <taxon>Gammaproteobacteria</taxon>
        <taxon>Lysobacterales</taxon>
        <taxon>Rhodanobacteraceae</taxon>
        <taxon>Rhodanobacter</taxon>
    </lineage>
</organism>
<comment type="subcellular location">
    <subcellularLocation>
        <location evidence="3 16">Cytoplasm</location>
    </subcellularLocation>
</comment>
<evidence type="ECO:0000313" key="17">
    <source>
        <dbReference type="EMBL" id="MFD1382652.1"/>
    </source>
</evidence>
<dbReference type="NCBIfam" id="TIGR00671">
    <property type="entry name" value="baf"/>
    <property type="match status" value="1"/>
</dbReference>
<proteinExistence type="inferred from homology"/>
<dbReference type="InterPro" id="IPR043129">
    <property type="entry name" value="ATPase_NBD"/>
</dbReference>
<evidence type="ECO:0000256" key="8">
    <source>
        <dbReference type="ARBA" id="ARBA00022679"/>
    </source>
</evidence>
<dbReference type="RefSeq" id="WP_377365827.1">
    <property type="nucleotide sequence ID" value="NZ_JBHTMN010000005.1"/>
</dbReference>
<evidence type="ECO:0000313" key="18">
    <source>
        <dbReference type="Proteomes" id="UP001597059"/>
    </source>
</evidence>
<evidence type="ECO:0000256" key="1">
    <source>
        <dbReference type="ARBA" id="ARBA00001206"/>
    </source>
</evidence>
<evidence type="ECO:0000256" key="5">
    <source>
        <dbReference type="ARBA" id="ARBA00011738"/>
    </source>
</evidence>
<evidence type="ECO:0000256" key="6">
    <source>
        <dbReference type="ARBA" id="ARBA00012102"/>
    </source>
</evidence>
<comment type="cofactor">
    <cofactor evidence="2">
        <name>K(+)</name>
        <dbReference type="ChEBI" id="CHEBI:29103"/>
    </cofactor>
</comment>
<feature type="binding site" evidence="16">
    <location>
        <begin position="97"/>
        <end position="100"/>
    </location>
    <ligand>
        <name>substrate</name>
    </ligand>
</feature>
<evidence type="ECO:0000256" key="16">
    <source>
        <dbReference type="HAMAP-Rule" id="MF_01274"/>
    </source>
</evidence>
<evidence type="ECO:0000256" key="11">
    <source>
        <dbReference type="ARBA" id="ARBA00022840"/>
    </source>
</evidence>
<feature type="active site" description="Proton acceptor" evidence="16">
    <location>
        <position position="99"/>
    </location>
</feature>
<dbReference type="HAMAP" id="MF_01274">
    <property type="entry name" value="Pantothen_kinase_3"/>
    <property type="match status" value="1"/>
</dbReference>
<feature type="binding site" evidence="16">
    <location>
        <position position="175"/>
    </location>
    <ligand>
        <name>substrate</name>
    </ligand>
</feature>
<dbReference type="Gene3D" id="3.30.420.40">
    <property type="match status" value="2"/>
</dbReference>
<comment type="cofactor">
    <cofactor evidence="16">
        <name>NH4(+)</name>
        <dbReference type="ChEBI" id="CHEBI:28938"/>
    </cofactor>
    <cofactor evidence="16">
        <name>K(+)</name>
        <dbReference type="ChEBI" id="CHEBI:29103"/>
    </cofactor>
    <text evidence="16">A monovalent cation. Ammonium or potassium.</text>
</comment>
<reference evidence="18" key="1">
    <citation type="journal article" date="2019" name="Int. J. Syst. Evol. Microbiol.">
        <title>The Global Catalogue of Microorganisms (GCM) 10K type strain sequencing project: providing services to taxonomists for standard genome sequencing and annotation.</title>
        <authorList>
            <consortium name="The Broad Institute Genomics Platform"/>
            <consortium name="The Broad Institute Genome Sequencing Center for Infectious Disease"/>
            <person name="Wu L."/>
            <person name="Ma J."/>
        </authorList>
    </citation>
    <scope>NUCLEOTIDE SEQUENCE [LARGE SCALE GENOMIC DNA]</scope>
    <source>
        <strain evidence="18">JCM 30774</strain>
    </source>
</reference>
<evidence type="ECO:0000256" key="4">
    <source>
        <dbReference type="ARBA" id="ARBA00005225"/>
    </source>
</evidence>
<dbReference type="Proteomes" id="UP001597059">
    <property type="component" value="Unassembled WGS sequence"/>
</dbReference>
<feature type="binding site" evidence="16">
    <location>
        <position position="119"/>
    </location>
    <ligand>
        <name>K(+)</name>
        <dbReference type="ChEBI" id="CHEBI:29103"/>
    </ligand>
</feature>
<evidence type="ECO:0000256" key="12">
    <source>
        <dbReference type="ARBA" id="ARBA00022958"/>
    </source>
</evidence>
<keyword evidence="9 16" id="KW-0547">Nucleotide-binding</keyword>
<keyword evidence="16" id="KW-0479">Metal-binding</keyword>
<protein>
    <recommendedName>
        <fullName evidence="15 16">Type III pantothenate kinase</fullName>
        <ecNumber evidence="6 16">2.7.1.33</ecNumber>
    </recommendedName>
    <alternativeName>
        <fullName evidence="16">PanK-III</fullName>
    </alternativeName>
    <alternativeName>
        <fullName evidence="16">Pantothenic acid kinase</fullName>
    </alternativeName>
</protein>
<keyword evidence="12 16" id="KW-0630">Potassium</keyword>
<dbReference type="GO" id="GO:0004594">
    <property type="term" value="F:pantothenate kinase activity"/>
    <property type="evidence" value="ECO:0007669"/>
    <property type="project" value="UniProtKB-EC"/>
</dbReference>
<evidence type="ECO:0000256" key="15">
    <source>
        <dbReference type="ARBA" id="ARBA00040883"/>
    </source>
</evidence>
<evidence type="ECO:0000256" key="7">
    <source>
        <dbReference type="ARBA" id="ARBA00022490"/>
    </source>
</evidence>
<feature type="binding site" evidence="16">
    <location>
        <position position="90"/>
    </location>
    <ligand>
        <name>substrate</name>
    </ligand>
</feature>
<evidence type="ECO:0000256" key="14">
    <source>
        <dbReference type="ARBA" id="ARBA00038036"/>
    </source>
</evidence>
<evidence type="ECO:0000256" key="10">
    <source>
        <dbReference type="ARBA" id="ARBA00022777"/>
    </source>
</evidence>
<dbReference type="SUPFAM" id="SSF53067">
    <property type="entry name" value="Actin-like ATPase domain"/>
    <property type="match status" value="2"/>
</dbReference>
<dbReference type="PANTHER" id="PTHR34265:SF1">
    <property type="entry name" value="TYPE III PANTOTHENATE KINASE"/>
    <property type="match status" value="1"/>
</dbReference>
<comment type="subunit">
    <text evidence="5 16">Homodimer.</text>
</comment>
<keyword evidence="18" id="KW-1185">Reference proteome</keyword>
<evidence type="ECO:0000256" key="2">
    <source>
        <dbReference type="ARBA" id="ARBA00001958"/>
    </source>
</evidence>
<gene>
    <name evidence="16" type="primary">coaX</name>
    <name evidence="17" type="ORF">ACFQ45_04720</name>
</gene>
<dbReference type="EMBL" id="JBHTMN010000005">
    <property type="protein sequence ID" value="MFD1382652.1"/>
    <property type="molecule type" value="Genomic_DNA"/>
</dbReference>
<dbReference type="InterPro" id="IPR004619">
    <property type="entry name" value="Type_III_PanK"/>
</dbReference>
<dbReference type="Pfam" id="PF03309">
    <property type="entry name" value="Pan_kinase"/>
    <property type="match status" value="1"/>
</dbReference>
<sequence length="243" mass="26194">MSASNSILIADAGNTSVKWTWFLAGQVEAKWIGSIYDKPQVCLPSVIALASVRDSDHDQRLKSELADAFPNIVVEDIQSSAVVCGVRNAYEEPRRLGVDRWLGVVAAHNIYGGELAVMDAGTAIKADFVNAQGQHLGGYIAPGVELMVDSLVARTAKIRFSNHELSTDSGFPTNTATAVNQGCLEMALGLVQRLCLQHPEVTWVVTGGMGARLMEQLGVAHIVDEHLVAKGAKLVLEQQMMER</sequence>
<comment type="similarity">
    <text evidence="14 16">Belongs to the type III pantothenate kinase family.</text>
</comment>
<name>A0ABW4AXP0_9GAMM</name>
<dbReference type="EC" id="2.7.1.33" evidence="6 16"/>
<keyword evidence="13 16" id="KW-0173">Coenzyme A biosynthesis</keyword>
<comment type="function">
    <text evidence="16">Catalyzes the phosphorylation of pantothenate (Pan), the first step in CoA biosynthesis.</text>
</comment>
<comment type="pathway">
    <text evidence="4 16">Cofactor biosynthesis; coenzyme A biosynthesis; CoA from (R)-pantothenate: step 1/5.</text>
</comment>
<keyword evidence="8 16" id="KW-0808">Transferase</keyword>
<keyword evidence="11 16" id="KW-0067">ATP-binding</keyword>